<dbReference type="InterPro" id="IPR036928">
    <property type="entry name" value="AS_sf"/>
</dbReference>
<evidence type="ECO:0000259" key="3">
    <source>
        <dbReference type="Pfam" id="PF01425"/>
    </source>
</evidence>
<dbReference type="Gene3D" id="3.90.1300.10">
    <property type="entry name" value="Amidase signature (AS) domain"/>
    <property type="match status" value="1"/>
</dbReference>
<dbReference type="InterPro" id="IPR000120">
    <property type="entry name" value="Amidase"/>
</dbReference>
<sequence length="469" mass="49285">MSDELIGASANHVVALLRSGETTALELVEAAARRIAAIEPSVNALPTLCLERGREQAAAVDLRRKRGEPLPLLAGLPIVVKDNNDVGGVRTTSGTPLFRDRIAETSDRTIALLESRGAIPIAKSNLSELGGAQTTNAVFGATRNPYDLRLTCGGSSGGAAVALATGEAWLAHGNDLGGSLRIPAAFCNVTGLRPTPGRVPRKRLAAPFDTLAVEGPMARDIADLALLFDAMAGYDPGDMLTAPSSEPPFLDAARAPTRPRRVAVSVDLGQLPIEGPIRTAFDAFVATLARGGVATEVAAPDITGALDAFLALRGASFLAAWEPFLPAHRALFPAGVLQDIERGATQAGPALAAAEHYRADFYRRTIDLLDRHEFLICPATQAMPFPIETLSPASVDGVKMETYLDWIAITAILSMTACPAIALPIGFSPDGLPIGIQILAHPRREAALIAFGAWIEQALGLPTHPIDPR</sequence>
<dbReference type="EMBL" id="QJJK01000023">
    <property type="protein sequence ID" value="PXW50736.1"/>
    <property type="molecule type" value="Genomic_DNA"/>
</dbReference>
<dbReference type="RefSeq" id="WP_170147553.1">
    <property type="nucleotide sequence ID" value="NZ_JAHBRY010000001.1"/>
</dbReference>
<dbReference type="PANTHER" id="PTHR11895">
    <property type="entry name" value="TRANSAMIDASE"/>
    <property type="match status" value="1"/>
</dbReference>
<dbReference type="InterPro" id="IPR020556">
    <property type="entry name" value="Amidase_CS"/>
</dbReference>
<dbReference type="Proteomes" id="UP000248021">
    <property type="component" value="Unassembled WGS sequence"/>
</dbReference>
<evidence type="ECO:0000256" key="2">
    <source>
        <dbReference type="ARBA" id="ARBA00021874"/>
    </source>
</evidence>
<keyword evidence="5" id="KW-1185">Reference proteome</keyword>
<proteinExistence type="predicted"/>
<dbReference type="GO" id="GO:0003824">
    <property type="term" value="F:catalytic activity"/>
    <property type="evidence" value="ECO:0007669"/>
    <property type="project" value="InterPro"/>
</dbReference>
<comment type="caution">
    <text evidence="4">The sequence shown here is derived from an EMBL/GenBank/DDBJ whole genome shotgun (WGS) entry which is preliminary data.</text>
</comment>
<evidence type="ECO:0000313" key="5">
    <source>
        <dbReference type="Proteomes" id="UP000248021"/>
    </source>
</evidence>
<dbReference type="SUPFAM" id="SSF75304">
    <property type="entry name" value="Amidase signature (AS) enzymes"/>
    <property type="match status" value="1"/>
</dbReference>
<organism evidence="4 5">
    <name type="scientific">Chelatococcus asaccharovorans</name>
    <dbReference type="NCBI Taxonomy" id="28210"/>
    <lineage>
        <taxon>Bacteria</taxon>
        <taxon>Pseudomonadati</taxon>
        <taxon>Pseudomonadota</taxon>
        <taxon>Alphaproteobacteria</taxon>
        <taxon>Hyphomicrobiales</taxon>
        <taxon>Chelatococcaceae</taxon>
        <taxon>Chelatococcus</taxon>
    </lineage>
</organism>
<dbReference type="AlphaFoldDB" id="A0A2V3TS10"/>
<gene>
    <name evidence="4" type="ORF">C7450_1238</name>
</gene>
<reference evidence="4 5" key="1">
    <citation type="submission" date="2018-05" db="EMBL/GenBank/DDBJ databases">
        <title>Genomic Encyclopedia of Type Strains, Phase IV (KMG-IV): sequencing the most valuable type-strain genomes for metagenomic binning, comparative biology and taxonomic classification.</title>
        <authorList>
            <person name="Goeker M."/>
        </authorList>
    </citation>
    <scope>NUCLEOTIDE SEQUENCE [LARGE SCALE GENOMIC DNA]</scope>
    <source>
        <strain evidence="4 5">DSM 6462</strain>
    </source>
</reference>
<dbReference type="PANTHER" id="PTHR11895:SF76">
    <property type="entry name" value="INDOLEACETAMIDE HYDROLASE"/>
    <property type="match status" value="1"/>
</dbReference>
<comment type="function">
    <text evidence="1">Hydrolyzes indole-3-acetamide (IAM) into indole-3-acetic acid (IAA).</text>
</comment>
<dbReference type="InterPro" id="IPR023631">
    <property type="entry name" value="Amidase_dom"/>
</dbReference>
<evidence type="ECO:0000256" key="1">
    <source>
        <dbReference type="ARBA" id="ARBA00003871"/>
    </source>
</evidence>
<accession>A0A2V3TS10</accession>
<feature type="domain" description="Amidase" evidence="3">
    <location>
        <begin position="26"/>
        <end position="448"/>
    </location>
</feature>
<dbReference type="Pfam" id="PF01425">
    <property type="entry name" value="Amidase"/>
    <property type="match status" value="1"/>
</dbReference>
<evidence type="ECO:0000313" key="4">
    <source>
        <dbReference type="EMBL" id="PXW50736.1"/>
    </source>
</evidence>
<dbReference type="PROSITE" id="PS00571">
    <property type="entry name" value="AMIDASES"/>
    <property type="match status" value="1"/>
</dbReference>
<protein>
    <recommendedName>
        <fullName evidence="2">Indoleacetamide hydrolase</fullName>
    </recommendedName>
</protein>
<name>A0A2V3TS10_9HYPH</name>